<reference evidence="2" key="1">
    <citation type="submission" date="2021-01" db="EMBL/GenBank/DDBJ databases">
        <authorList>
            <consortium name="Genoscope - CEA"/>
            <person name="William W."/>
        </authorList>
    </citation>
    <scope>NUCLEOTIDE SEQUENCE</scope>
</reference>
<dbReference type="OrthoDB" id="288795at2759"/>
<dbReference type="Proteomes" id="UP000683925">
    <property type="component" value="Unassembled WGS sequence"/>
</dbReference>
<feature type="transmembrane region" description="Helical" evidence="1">
    <location>
        <begin position="101"/>
        <end position="123"/>
    </location>
</feature>
<keyword evidence="1" id="KW-1133">Transmembrane helix</keyword>
<organism evidence="2 3">
    <name type="scientific">Paramecium octaurelia</name>
    <dbReference type="NCBI Taxonomy" id="43137"/>
    <lineage>
        <taxon>Eukaryota</taxon>
        <taxon>Sar</taxon>
        <taxon>Alveolata</taxon>
        <taxon>Ciliophora</taxon>
        <taxon>Intramacronucleata</taxon>
        <taxon>Oligohymenophorea</taxon>
        <taxon>Peniculida</taxon>
        <taxon>Parameciidae</taxon>
        <taxon>Paramecium</taxon>
    </lineage>
</organism>
<evidence type="ECO:0000313" key="3">
    <source>
        <dbReference type="Proteomes" id="UP000683925"/>
    </source>
</evidence>
<proteinExistence type="predicted"/>
<name>A0A8S1UUU5_PAROT</name>
<evidence type="ECO:0000256" key="1">
    <source>
        <dbReference type="SAM" id="Phobius"/>
    </source>
</evidence>
<accession>A0A8S1UUU5</accession>
<dbReference type="EMBL" id="CAJJDP010000051">
    <property type="protein sequence ID" value="CAD8168244.1"/>
    <property type="molecule type" value="Genomic_DNA"/>
</dbReference>
<keyword evidence="1" id="KW-0472">Membrane</keyword>
<keyword evidence="1" id="KW-0812">Transmembrane</keyword>
<keyword evidence="3" id="KW-1185">Reference proteome</keyword>
<dbReference type="OMA" id="FILYMAW"/>
<comment type="caution">
    <text evidence="2">The sequence shown here is derived from an EMBL/GenBank/DDBJ whole genome shotgun (WGS) entry which is preliminary data.</text>
</comment>
<evidence type="ECO:0000313" key="2">
    <source>
        <dbReference type="EMBL" id="CAD8168244.1"/>
    </source>
</evidence>
<sequence>MCIPFQSIPPPTEGTKKAVQMLQILGVSQFVVGLIKLFVLQQMAGFYDFFTIFILYMAWAQLNYCNCVIAVFYFLQNLLMIFIFFGMNVELSISFFQPTRLGVTYFILFFYYIGACYVAFLAYKEFKILQYDQMGGLIQTDQQNDWAQNNNQQQQQYQQQPYYNQAAAQPQQQAQRGQFQAFTGRGVQIG</sequence>
<protein>
    <recommendedName>
        <fullName evidence="4">Transmembrane protein</fullName>
    </recommendedName>
</protein>
<feature type="transmembrane region" description="Helical" evidence="1">
    <location>
        <begin position="46"/>
        <end position="62"/>
    </location>
</feature>
<evidence type="ECO:0008006" key="4">
    <source>
        <dbReference type="Google" id="ProtNLM"/>
    </source>
</evidence>
<feature type="transmembrane region" description="Helical" evidence="1">
    <location>
        <begin position="68"/>
        <end position="89"/>
    </location>
</feature>
<dbReference type="AlphaFoldDB" id="A0A8S1UUU5"/>
<gene>
    <name evidence="2" type="ORF">POCTA_138.1.T0510205</name>
</gene>